<evidence type="ECO:0000256" key="4">
    <source>
        <dbReference type="ARBA" id="ARBA00022448"/>
    </source>
</evidence>
<dbReference type="InParanoid" id="A0A2G5DGE1"/>
<feature type="compositionally biased region" description="Polar residues" evidence="13">
    <location>
        <begin position="221"/>
        <end position="239"/>
    </location>
</feature>
<evidence type="ECO:0000256" key="8">
    <source>
        <dbReference type="ARBA" id="ARBA00022845"/>
    </source>
</evidence>
<keyword evidence="5" id="KW-0963">Cytoplasm</keyword>
<protein>
    <recommendedName>
        <fullName evidence="14">Btz domain-containing protein</fullName>
    </recommendedName>
</protein>
<evidence type="ECO:0000256" key="6">
    <source>
        <dbReference type="ARBA" id="ARBA00022664"/>
    </source>
</evidence>
<dbReference type="PANTHER" id="PTHR46837:SF5">
    <property type="entry name" value="PROTEIN MLN51 HOMOLOG"/>
    <property type="match status" value="1"/>
</dbReference>
<feature type="compositionally biased region" description="Basic and acidic residues" evidence="13">
    <location>
        <begin position="181"/>
        <end position="211"/>
    </location>
</feature>
<feature type="compositionally biased region" description="Basic residues" evidence="13">
    <location>
        <begin position="437"/>
        <end position="450"/>
    </location>
</feature>
<evidence type="ECO:0000256" key="12">
    <source>
        <dbReference type="ARBA" id="ARBA00023242"/>
    </source>
</evidence>
<dbReference type="GO" id="GO:0035145">
    <property type="term" value="C:exon-exon junction complex"/>
    <property type="evidence" value="ECO:0007669"/>
    <property type="project" value="InterPro"/>
</dbReference>
<evidence type="ECO:0000256" key="13">
    <source>
        <dbReference type="SAM" id="MobiDB-lite"/>
    </source>
</evidence>
<dbReference type="Proteomes" id="UP000230069">
    <property type="component" value="Unassembled WGS sequence"/>
</dbReference>
<evidence type="ECO:0000313" key="16">
    <source>
        <dbReference type="Proteomes" id="UP000230069"/>
    </source>
</evidence>
<dbReference type="GO" id="GO:0008380">
    <property type="term" value="P:RNA splicing"/>
    <property type="evidence" value="ECO:0007669"/>
    <property type="project" value="UniProtKB-KW"/>
</dbReference>
<feature type="region of interest" description="Disordered" evidence="13">
    <location>
        <begin position="474"/>
        <end position="511"/>
    </location>
</feature>
<dbReference type="EMBL" id="KZ305037">
    <property type="protein sequence ID" value="PIA42589.1"/>
    <property type="molecule type" value="Genomic_DNA"/>
</dbReference>
<feature type="compositionally biased region" description="Polar residues" evidence="13">
    <location>
        <begin position="474"/>
        <end position="490"/>
    </location>
</feature>
<feature type="region of interest" description="Disordered" evidence="13">
    <location>
        <begin position="669"/>
        <end position="732"/>
    </location>
</feature>
<comment type="subcellular location">
    <subcellularLocation>
        <location evidence="2">Cytoplasm</location>
    </subcellularLocation>
    <subcellularLocation>
        <location evidence="1">Nucleus</location>
    </subcellularLocation>
</comment>
<dbReference type="Pfam" id="PF09405">
    <property type="entry name" value="Btz"/>
    <property type="match status" value="2"/>
</dbReference>
<keyword evidence="6" id="KW-0507">mRNA processing</keyword>
<keyword evidence="7" id="KW-0509">mRNA transport</keyword>
<reference evidence="15 16" key="1">
    <citation type="submission" date="2017-09" db="EMBL/GenBank/DDBJ databases">
        <title>WGS assembly of Aquilegia coerulea Goldsmith.</title>
        <authorList>
            <person name="Hodges S."/>
            <person name="Kramer E."/>
            <person name="Nordborg M."/>
            <person name="Tomkins J."/>
            <person name="Borevitz J."/>
            <person name="Derieg N."/>
            <person name="Yan J."/>
            <person name="Mihaltcheva S."/>
            <person name="Hayes R.D."/>
            <person name="Rokhsar D."/>
        </authorList>
    </citation>
    <scope>NUCLEOTIDE SEQUENCE [LARGE SCALE GENOMIC DNA]</scope>
    <source>
        <strain evidence="16">cv. Goldsmith</strain>
    </source>
</reference>
<dbReference type="AlphaFoldDB" id="A0A2G5DGE1"/>
<evidence type="ECO:0000256" key="1">
    <source>
        <dbReference type="ARBA" id="ARBA00004123"/>
    </source>
</evidence>
<dbReference type="GO" id="GO:0005737">
    <property type="term" value="C:cytoplasm"/>
    <property type="evidence" value="ECO:0007669"/>
    <property type="project" value="UniProtKB-SubCell"/>
</dbReference>
<keyword evidence="10" id="KW-0866">Nonsense-mediated mRNA decay</keyword>
<keyword evidence="16" id="KW-1185">Reference proteome</keyword>
<evidence type="ECO:0000256" key="3">
    <source>
        <dbReference type="ARBA" id="ARBA00009548"/>
    </source>
</evidence>
<dbReference type="GO" id="GO:0006397">
    <property type="term" value="P:mRNA processing"/>
    <property type="evidence" value="ECO:0007669"/>
    <property type="project" value="UniProtKB-KW"/>
</dbReference>
<feature type="domain" description="Btz" evidence="14">
    <location>
        <begin position="97"/>
        <end position="207"/>
    </location>
</feature>
<evidence type="ECO:0000256" key="10">
    <source>
        <dbReference type="ARBA" id="ARBA00023161"/>
    </source>
</evidence>
<dbReference type="PANTHER" id="PTHR46837">
    <property type="entry name" value="PROTEIN MLN51 HOMOLOG"/>
    <property type="match status" value="1"/>
</dbReference>
<organism evidence="15 16">
    <name type="scientific">Aquilegia coerulea</name>
    <name type="common">Rocky mountain columbine</name>
    <dbReference type="NCBI Taxonomy" id="218851"/>
    <lineage>
        <taxon>Eukaryota</taxon>
        <taxon>Viridiplantae</taxon>
        <taxon>Streptophyta</taxon>
        <taxon>Embryophyta</taxon>
        <taxon>Tracheophyta</taxon>
        <taxon>Spermatophyta</taxon>
        <taxon>Magnoliopsida</taxon>
        <taxon>Ranunculales</taxon>
        <taxon>Ranunculaceae</taxon>
        <taxon>Thalictroideae</taxon>
        <taxon>Aquilegia</taxon>
    </lineage>
</organism>
<comment type="similarity">
    <text evidence="3">Belongs to the CASC3 family.</text>
</comment>
<dbReference type="GO" id="GO:0000184">
    <property type="term" value="P:nuclear-transcribed mRNA catabolic process, nonsense-mediated decay"/>
    <property type="evidence" value="ECO:0007669"/>
    <property type="project" value="UniProtKB-KW"/>
</dbReference>
<keyword evidence="9" id="KW-0694">RNA-binding</keyword>
<feature type="region of interest" description="Disordered" evidence="13">
    <location>
        <begin position="181"/>
        <end position="239"/>
    </location>
</feature>
<dbReference type="STRING" id="218851.A0A2G5DGE1"/>
<dbReference type="OrthoDB" id="657902at2759"/>
<gene>
    <name evidence="15" type="ORF">AQUCO_02000195v1</name>
</gene>
<feature type="domain" description="Btz" evidence="14">
    <location>
        <begin position="314"/>
        <end position="419"/>
    </location>
</feature>
<keyword evidence="8" id="KW-0810">Translation regulation</keyword>
<evidence type="ECO:0000256" key="9">
    <source>
        <dbReference type="ARBA" id="ARBA00022884"/>
    </source>
</evidence>
<name>A0A2G5DGE1_AQUCA</name>
<dbReference type="GO" id="GO:0051028">
    <property type="term" value="P:mRNA transport"/>
    <property type="evidence" value="ECO:0007669"/>
    <property type="project" value="UniProtKB-KW"/>
</dbReference>
<accession>A0A2G5DGE1</accession>
<feature type="compositionally biased region" description="Acidic residues" evidence="13">
    <location>
        <begin position="10"/>
        <end position="22"/>
    </location>
</feature>
<feature type="compositionally biased region" description="Polar residues" evidence="13">
    <location>
        <begin position="688"/>
        <end position="720"/>
    </location>
</feature>
<evidence type="ECO:0000256" key="2">
    <source>
        <dbReference type="ARBA" id="ARBA00004496"/>
    </source>
</evidence>
<evidence type="ECO:0000259" key="14">
    <source>
        <dbReference type="SMART" id="SM01044"/>
    </source>
</evidence>
<evidence type="ECO:0000256" key="5">
    <source>
        <dbReference type="ARBA" id="ARBA00022490"/>
    </source>
</evidence>
<evidence type="ECO:0000256" key="7">
    <source>
        <dbReference type="ARBA" id="ARBA00022816"/>
    </source>
</evidence>
<dbReference type="GO" id="GO:0003729">
    <property type="term" value="F:mRNA binding"/>
    <property type="evidence" value="ECO:0007669"/>
    <property type="project" value="InterPro"/>
</dbReference>
<evidence type="ECO:0000256" key="11">
    <source>
        <dbReference type="ARBA" id="ARBA00023187"/>
    </source>
</evidence>
<sequence length="732" mass="82729">MKVSIKEEEGNVEDESDSEEEMLPWKIRRKEASSGDDDDGDGDERNHLVSFHCKVSDSELEGQGGCSDYFTASDEEEEEFLEVGGFRVEERDYCSQDDDLEMELRKQSWYEEVMNNAQGKDNHTKNQVDEKKEEICSVPKSGPFYMHDDRFQGFEDQQRYPSQGPKLWQAKVDQKWEHDRFEEMDSKHTHNRKENKNSKRDYRGGRSRVTDHGCSGESRSRAVSTQTNQDAGGETLNNSSGKVFSRDSYAKSNLITDRIFDHALRMVTPAPRFYPSRSTCQTKDVCAGNTNGSGYHSDMTERNFLSSHSIEETKLLLRKQSRDEEVSGAECTELPNKTQLDEKEEETISPVPKSVSFYMHDNRFEGQRRYPSQGQKSRKVKVHQKWEHDKFEAIDSQHIRNGKENKISQSHYRACSSRVMDDGYLGKSRSRAYAARRNQRHTPRTMRGRGPKSFAKNNYRTVPMETNQDAGEVTLNSSSRKVSTQNSSAKSDICTHKMSSAAPHPSRMSSAAPPFYPSTSTSQDIPVAQTRDVWVGNTNSIGYHSVIPERNSWSSHSTELFRQNTSDKTNDQNVHNLHNMQFESPGSSPINMQSWAPQKSSTILATSVFLPVTQYGGYPCSDDERPAIGIMPPGCLSQTELGSVEINWISIPTSPTGAFGSIDSPPPYNAIDHGYPGHPSGQVPPSGFSCQEASTTRHNNMSETPQSSELVSTEQPTNKPIRTRYSKMNFHQ</sequence>
<keyword evidence="12" id="KW-0539">Nucleus</keyword>
<dbReference type="InterPro" id="IPR018545">
    <property type="entry name" value="Btz_dom"/>
</dbReference>
<feature type="region of interest" description="Disordered" evidence="13">
    <location>
        <begin position="430"/>
        <end position="457"/>
    </location>
</feature>
<dbReference type="GO" id="GO:0006417">
    <property type="term" value="P:regulation of translation"/>
    <property type="evidence" value="ECO:0007669"/>
    <property type="project" value="UniProtKB-KW"/>
</dbReference>
<keyword evidence="4" id="KW-0813">Transport</keyword>
<evidence type="ECO:0000313" key="15">
    <source>
        <dbReference type="EMBL" id="PIA42589.1"/>
    </source>
</evidence>
<feature type="region of interest" description="Disordered" evidence="13">
    <location>
        <begin position="1"/>
        <end position="46"/>
    </location>
</feature>
<keyword evidence="11" id="KW-0508">mRNA splicing</keyword>
<proteinExistence type="inferred from homology"/>
<dbReference type="InterPro" id="IPR044796">
    <property type="entry name" value="MLN51_plant"/>
</dbReference>
<dbReference type="SMART" id="SM01044">
    <property type="entry name" value="Btz"/>
    <property type="match status" value="2"/>
</dbReference>